<dbReference type="Proteomes" id="UP000046155">
    <property type="component" value="Unassembled WGS sequence"/>
</dbReference>
<dbReference type="Pfam" id="PF08264">
    <property type="entry name" value="Anticodon_1"/>
    <property type="match status" value="1"/>
</dbReference>
<dbReference type="InterPro" id="IPR002547">
    <property type="entry name" value="tRNA-bd_dom"/>
</dbReference>
<dbReference type="SUPFAM" id="SSF52374">
    <property type="entry name" value="Nucleotidylyl transferase"/>
    <property type="match status" value="1"/>
</dbReference>
<evidence type="ECO:0000256" key="16">
    <source>
        <dbReference type="PROSITE-ProRule" id="PRU00209"/>
    </source>
</evidence>
<keyword evidence="11 16" id="KW-0694">RNA-binding</keyword>
<evidence type="ECO:0000256" key="5">
    <source>
        <dbReference type="ARBA" id="ARBA00018753"/>
    </source>
</evidence>
<comment type="subcellular location">
    <subcellularLocation>
        <location evidence="2">Cytoplasm</location>
    </subcellularLocation>
</comment>
<keyword evidence="8 17" id="KW-0436">Ligase</keyword>
<dbReference type="GO" id="GO:0006431">
    <property type="term" value="P:methionyl-tRNA aminoacylation"/>
    <property type="evidence" value="ECO:0007669"/>
    <property type="project" value="InterPro"/>
</dbReference>
<evidence type="ECO:0000256" key="6">
    <source>
        <dbReference type="ARBA" id="ARBA00022490"/>
    </source>
</evidence>
<dbReference type="Gene3D" id="1.10.730.10">
    <property type="entry name" value="Isoleucyl-tRNA Synthetase, Domain 1"/>
    <property type="match status" value="1"/>
</dbReference>
<dbReference type="InterPro" id="IPR014729">
    <property type="entry name" value="Rossmann-like_a/b/a_fold"/>
</dbReference>
<dbReference type="InterPro" id="IPR023457">
    <property type="entry name" value="Met-tRNA_synth_2"/>
</dbReference>
<dbReference type="InterPro" id="IPR012340">
    <property type="entry name" value="NA-bd_OB-fold"/>
</dbReference>
<gene>
    <name evidence="20" type="ORF">SSCH_10047</name>
</gene>
<dbReference type="CDD" id="cd07957">
    <property type="entry name" value="Anticodon_Ia_Met"/>
    <property type="match status" value="1"/>
</dbReference>
<evidence type="ECO:0000256" key="4">
    <source>
        <dbReference type="ARBA" id="ARBA00012838"/>
    </source>
</evidence>
<evidence type="ECO:0000256" key="17">
    <source>
        <dbReference type="RuleBase" id="RU363039"/>
    </source>
</evidence>
<dbReference type="GO" id="GO:0004825">
    <property type="term" value="F:methionine-tRNA ligase activity"/>
    <property type="evidence" value="ECO:0007669"/>
    <property type="project" value="UniProtKB-EC"/>
</dbReference>
<keyword evidence="21" id="KW-1185">Reference proteome</keyword>
<evidence type="ECO:0000256" key="12">
    <source>
        <dbReference type="ARBA" id="ARBA00022917"/>
    </source>
</evidence>
<organism evidence="20 21">
    <name type="scientific">Syntrophaceticus schinkii</name>
    <dbReference type="NCBI Taxonomy" id="499207"/>
    <lineage>
        <taxon>Bacteria</taxon>
        <taxon>Bacillati</taxon>
        <taxon>Bacillota</taxon>
        <taxon>Clostridia</taxon>
        <taxon>Thermoanaerobacterales</taxon>
        <taxon>Thermoanaerobacterales Family III. Incertae Sedis</taxon>
        <taxon>Syntrophaceticus</taxon>
    </lineage>
</organism>
<dbReference type="AlphaFoldDB" id="A0A0B7MI51"/>
<dbReference type="GO" id="GO:0005737">
    <property type="term" value="C:cytoplasm"/>
    <property type="evidence" value="ECO:0007669"/>
    <property type="project" value="UniProtKB-SubCell"/>
</dbReference>
<evidence type="ECO:0000256" key="2">
    <source>
        <dbReference type="ARBA" id="ARBA00004496"/>
    </source>
</evidence>
<evidence type="ECO:0000256" key="11">
    <source>
        <dbReference type="ARBA" id="ARBA00022884"/>
    </source>
</evidence>
<sequence>MGGPCPLCTGACVYVWFDALVNYLSALGWQDGDPRFEHYWPHTVHLMAKDIVRFHSVIWPIVLMAADIPLPRTIFGHGWLLLEGGKMSKSKGNVVDPLVLIDRYGVDAVRYYLLRELPNGGDSYYSEDDLINRINTDLANDLGNLISRTLGMVQKYQGGFIAAAGIPQGPDSDLINCAMQVKDELEEQLEHLDFSNALTAIWKLVRRANRYVDETTPWNLVRDPGKKERLQTVLYNLSEAVRLLTIWCSPFMPVFPERVFEQFGIAGRLDLQTWESTGKWGLLPANLQVETGPGVFPRIQVEEDKEKLSVKPQEEKPQKQRKPQKPQITIDDFDRVDLRVALVKNVEKIKGADRLLKVELDLGSETRTVVAGIAQHYTPDSLVGKRVVIVANLAPVKLRGVTSSGMILAASEGDDLGVLTVEREIPPGATVK</sequence>
<keyword evidence="10 17" id="KW-0067">ATP-binding</keyword>
<reference evidence="21" key="1">
    <citation type="submission" date="2015-01" db="EMBL/GenBank/DDBJ databases">
        <authorList>
            <person name="Manzoor Shahid"/>
            <person name="Zubair Saima"/>
        </authorList>
    </citation>
    <scope>NUCLEOTIDE SEQUENCE [LARGE SCALE GENOMIC DNA]</scope>
    <source>
        <strain evidence="21">Sp3</strain>
    </source>
</reference>
<evidence type="ECO:0000256" key="1">
    <source>
        <dbReference type="ARBA" id="ARBA00003314"/>
    </source>
</evidence>
<accession>A0A0B7MI51</accession>
<keyword evidence="13 17" id="KW-0030">Aminoacyl-tRNA synthetase</keyword>
<dbReference type="SUPFAM" id="SSF50249">
    <property type="entry name" value="Nucleic acid-binding proteins"/>
    <property type="match status" value="1"/>
</dbReference>
<dbReference type="CDD" id="cd02800">
    <property type="entry name" value="tRNA_bind_EcMetRS_like"/>
    <property type="match status" value="1"/>
</dbReference>
<comment type="catalytic activity">
    <reaction evidence="15">
        <text>tRNA(Met) + L-methionine + ATP = L-methionyl-tRNA(Met) + AMP + diphosphate</text>
        <dbReference type="Rhea" id="RHEA:13481"/>
        <dbReference type="Rhea" id="RHEA-COMP:9667"/>
        <dbReference type="Rhea" id="RHEA-COMP:9698"/>
        <dbReference type="ChEBI" id="CHEBI:30616"/>
        <dbReference type="ChEBI" id="CHEBI:33019"/>
        <dbReference type="ChEBI" id="CHEBI:57844"/>
        <dbReference type="ChEBI" id="CHEBI:78442"/>
        <dbReference type="ChEBI" id="CHEBI:78530"/>
        <dbReference type="ChEBI" id="CHEBI:456215"/>
        <dbReference type="EC" id="6.1.1.10"/>
    </reaction>
</comment>
<dbReference type="InterPro" id="IPR015413">
    <property type="entry name" value="Methionyl/Leucyl_tRNA_Synth"/>
</dbReference>
<evidence type="ECO:0000313" key="21">
    <source>
        <dbReference type="Proteomes" id="UP000046155"/>
    </source>
</evidence>
<evidence type="ECO:0000256" key="3">
    <source>
        <dbReference type="ARBA" id="ARBA00011738"/>
    </source>
</evidence>
<evidence type="ECO:0000256" key="9">
    <source>
        <dbReference type="ARBA" id="ARBA00022741"/>
    </source>
</evidence>
<keyword evidence="12 17" id="KW-0648">Protein biosynthesis</keyword>
<dbReference type="Gene3D" id="2.40.50.140">
    <property type="entry name" value="Nucleic acid-binding proteins"/>
    <property type="match status" value="1"/>
</dbReference>
<dbReference type="RefSeq" id="WP_052835139.1">
    <property type="nucleotide sequence ID" value="NZ_CDRZ01000001.1"/>
</dbReference>
<evidence type="ECO:0000256" key="10">
    <source>
        <dbReference type="ARBA" id="ARBA00022840"/>
    </source>
</evidence>
<feature type="compositionally biased region" description="Basic and acidic residues" evidence="18">
    <location>
        <begin position="305"/>
        <end position="318"/>
    </location>
</feature>
<feature type="domain" description="TRNA-binding" evidence="19">
    <location>
        <begin position="332"/>
        <end position="432"/>
    </location>
</feature>
<comment type="function">
    <text evidence="1">Is required not only for elongation of protein synthesis but also for the initiation of all mRNA translation through initiator tRNA(fMet) aminoacylation.</text>
</comment>
<dbReference type="OrthoDB" id="9810191at2"/>
<evidence type="ECO:0000259" key="19">
    <source>
        <dbReference type="PROSITE" id="PS50886"/>
    </source>
</evidence>
<dbReference type="InterPro" id="IPR009080">
    <property type="entry name" value="tRNAsynth_Ia_anticodon-bd"/>
</dbReference>
<evidence type="ECO:0000256" key="18">
    <source>
        <dbReference type="SAM" id="MobiDB-lite"/>
    </source>
</evidence>
<dbReference type="NCBIfam" id="TIGR00399">
    <property type="entry name" value="metG_C_term"/>
    <property type="match status" value="1"/>
</dbReference>
<dbReference type="InterPro" id="IPR033911">
    <property type="entry name" value="MetRS_core"/>
</dbReference>
<dbReference type="FunFam" id="1.10.730.10:FF:000026">
    <property type="entry name" value="Methionine--tRNA ligase"/>
    <property type="match status" value="1"/>
</dbReference>
<evidence type="ECO:0000313" key="20">
    <source>
        <dbReference type="EMBL" id="CEO87312.1"/>
    </source>
</evidence>
<evidence type="ECO:0000256" key="8">
    <source>
        <dbReference type="ARBA" id="ARBA00022598"/>
    </source>
</evidence>
<dbReference type="PROSITE" id="PS50886">
    <property type="entry name" value="TRBD"/>
    <property type="match status" value="1"/>
</dbReference>
<feature type="region of interest" description="Disordered" evidence="18">
    <location>
        <begin position="305"/>
        <end position="326"/>
    </location>
</feature>
<dbReference type="PRINTS" id="PR01041">
    <property type="entry name" value="TRNASYNTHMET"/>
</dbReference>
<dbReference type="Pfam" id="PF01588">
    <property type="entry name" value="tRNA_bind"/>
    <property type="match status" value="1"/>
</dbReference>
<dbReference type="Gene3D" id="3.40.50.620">
    <property type="entry name" value="HUPs"/>
    <property type="match status" value="1"/>
</dbReference>
<dbReference type="PANTHER" id="PTHR43326:SF1">
    <property type="entry name" value="METHIONINE--TRNA LIGASE, MITOCHONDRIAL"/>
    <property type="match status" value="1"/>
</dbReference>
<dbReference type="EMBL" id="CDRZ01000001">
    <property type="protein sequence ID" value="CEO87312.1"/>
    <property type="molecule type" value="Genomic_DNA"/>
</dbReference>
<dbReference type="SUPFAM" id="SSF47323">
    <property type="entry name" value="Anticodon-binding domain of a subclass of class I aminoacyl-tRNA synthetases"/>
    <property type="match status" value="1"/>
</dbReference>
<dbReference type="Pfam" id="PF09334">
    <property type="entry name" value="tRNA-synt_1g"/>
    <property type="match status" value="1"/>
</dbReference>
<dbReference type="InterPro" id="IPR013155">
    <property type="entry name" value="M/V/L/I-tRNA-synth_anticd-bd"/>
</dbReference>
<proteinExistence type="inferred from homology"/>
<evidence type="ECO:0000256" key="14">
    <source>
        <dbReference type="ARBA" id="ARBA00030904"/>
    </source>
</evidence>
<dbReference type="EC" id="6.1.1.10" evidence="4"/>
<dbReference type="InterPro" id="IPR004495">
    <property type="entry name" value="Met-tRNA-synth_bsu_C"/>
</dbReference>
<comment type="similarity">
    <text evidence="17">Belongs to the class-I aminoacyl-tRNA synthetase family.</text>
</comment>
<dbReference type="GO" id="GO:0005524">
    <property type="term" value="F:ATP binding"/>
    <property type="evidence" value="ECO:0007669"/>
    <property type="project" value="UniProtKB-KW"/>
</dbReference>
<keyword evidence="6" id="KW-0963">Cytoplasm</keyword>
<keyword evidence="7 16" id="KW-0820">tRNA-binding</keyword>
<evidence type="ECO:0000256" key="13">
    <source>
        <dbReference type="ARBA" id="ARBA00023146"/>
    </source>
</evidence>
<keyword evidence="9 17" id="KW-0547">Nucleotide-binding</keyword>
<evidence type="ECO:0000256" key="7">
    <source>
        <dbReference type="ARBA" id="ARBA00022555"/>
    </source>
</evidence>
<dbReference type="FunFam" id="2.40.50.140:FF:000042">
    <property type="entry name" value="Methionine--tRNA ligase"/>
    <property type="match status" value="1"/>
</dbReference>
<evidence type="ECO:0000256" key="15">
    <source>
        <dbReference type="ARBA" id="ARBA00047364"/>
    </source>
</evidence>
<dbReference type="PANTHER" id="PTHR43326">
    <property type="entry name" value="METHIONYL-TRNA SYNTHETASE"/>
    <property type="match status" value="1"/>
</dbReference>
<name>A0A0B7MI51_9FIRM</name>
<dbReference type="InterPro" id="IPR041872">
    <property type="entry name" value="Anticodon_Met"/>
</dbReference>
<comment type="subunit">
    <text evidence="3">Homodimer.</text>
</comment>
<dbReference type="GO" id="GO:0000049">
    <property type="term" value="F:tRNA binding"/>
    <property type="evidence" value="ECO:0007669"/>
    <property type="project" value="UniProtKB-UniRule"/>
</dbReference>
<protein>
    <recommendedName>
        <fullName evidence="5">Methionine--tRNA ligase</fullName>
        <ecNumber evidence="4">6.1.1.10</ecNumber>
    </recommendedName>
    <alternativeName>
        <fullName evidence="14">Methionyl-tRNA synthetase</fullName>
    </alternativeName>
</protein>